<gene>
    <name evidence="5" type="ORF">PLOB_00034673</name>
</gene>
<dbReference type="EMBL" id="CALNXK010000048">
    <property type="protein sequence ID" value="CAH3130448.1"/>
    <property type="molecule type" value="Genomic_DNA"/>
</dbReference>
<evidence type="ECO:0000256" key="2">
    <source>
        <dbReference type="PROSITE-ProRule" id="PRU00779"/>
    </source>
</evidence>
<dbReference type="PANTHER" id="PTHR13826">
    <property type="entry name" value="INTESTINAL TREFOIL FACTOR-RELATED"/>
    <property type="match status" value="1"/>
</dbReference>
<feature type="disulfide bond" evidence="2">
    <location>
        <begin position="73"/>
        <end position="99"/>
    </location>
</feature>
<feature type="chain" id="PRO_5047120396" description="P-type domain-containing protein" evidence="3">
    <location>
        <begin position="23"/>
        <end position="214"/>
    </location>
</feature>
<feature type="disulfide bond" evidence="2">
    <location>
        <begin position="134"/>
        <end position="149"/>
    </location>
</feature>
<dbReference type="InterPro" id="IPR044913">
    <property type="entry name" value="P_trefoil_dom_sf"/>
</dbReference>
<proteinExistence type="predicted"/>
<feature type="disulfide bond" evidence="2">
    <location>
        <begin position="124"/>
        <end position="150"/>
    </location>
</feature>
<organism evidence="5 6">
    <name type="scientific">Porites lobata</name>
    <dbReference type="NCBI Taxonomy" id="104759"/>
    <lineage>
        <taxon>Eukaryota</taxon>
        <taxon>Metazoa</taxon>
        <taxon>Cnidaria</taxon>
        <taxon>Anthozoa</taxon>
        <taxon>Hexacorallia</taxon>
        <taxon>Scleractinia</taxon>
        <taxon>Fungiina</taxon>
        <taxon>Poritidae</taxon>
        <taxon>Porites</taxon>
    </lineage>
</organism>
<dbReference type="Pfam" id="PF00088">
    <property type="entry name" value="Trefoil"/>
    <property type="match status" value="3"/>
</dbReference>
<dbReference type="InterPro" id="IPR017994">
    <property type="entry name" value="P_trefoil_chordata"/>
</dbReference>
<keyword evidence="1 2" id="KW-1015">Disulfide bond</keyword>
<dbReference type="PROSITE" id="PS51448">
    <property type="entry name" value="P_TREFOIL_2"/>
    <property type="match status" value="3"/>
</dbReference>
<evidence type="ECO:0000313" key="6">
    <source>
        <dbReference type="Proteomes" id="UP001159405"/>
    </source>
</evidence>
<comment type="caution">
    <text evidence="2">Lacks conserved residue(s) required for the propagation of feature annotation.</text>
</comment>
<dbReference type="Proteomes" id="UP001159405">
    <property type="component" value="Unassembled WGS sequence"/>
</dbReference>
<name>A0ABN8P2X9_9CNID</name>
<keyword evidence="3" id="KW-0732">Signal</keyword>
<feature type="domain" description="P-type" evidence="4">
    <location>
        <begin position="71"/>
        <end position="115"/>
    </location>
</feature>
<dbReference type="SUPFAM" id="SSF57492">
    <property type="entry name" value="Trefoil"/>
    <property type="match status" value="3"/>
</dbReference>
<feature type="disulfide bond" evidence="2">
    <location>
        <begin position="35"/>
        <end position="50"/>
    </location>
</feature>
<protein>
    <recommendedName>
        <fullName evidence="4">P-type domain-containing protein</fullName>
    </recommendedName>
</protein>
<accession>A0ABN8P2X9</accession>
<dbReference type="Gene3D" id="4.10.110.10">
    <property type="entry name" value="Spasmolytic Protein, domain 1"/>
    <property type="match status" value="3"/>
</dbReference>
<evidence type="ECO:0000256" key="1">
    <source>
        <dbReference type="ARBA" id="ARBA00023157"/>
    </source>
</evidence>
<feature type="disulfide bond" evidence="2">
    <location>
        <begin position="45"/>
        <end position="62"/>
    </location>
</feature>
<dbReference type="SMART" id="SM00018">
    <property type="entry name" value="PD"/>
    <property type="match status" value="3"/>
</dbReference>
<feature type="disulfide bond" evidence="2">
    <location>
        <begin position="25"/>
        <end position="51"/>
    </location>
</feature>
<keyword evidence="6" id="KW-1185">Reference proteome</keyword>
<feature type="domain" description="P-type" evidence="4">
    <location>
        <begin position="23"/>
        <end position="66"/>
    </location>
</feature>
<dbReference type="InterPro" id="IPR000519">
    <property type="entry name" value="P_trefoil_dom"/>
</dbReference>
<sequence length="214" mass="23613">MRGKIVLVMLLVETAFVIRSESGSCDVDPAYRSDCGWLGIDEDGCKSKGCCWDSSIEGKPYCYFSTDGAVPSCDIGPKPKTDCGWFGITEDTCQKRSCCWDQDVAEGTPYCYVKDFGQLAYGMCRTAPSDRTDCGEVGITKEDCLGKGCCYDDSVDDGQTPWCFYPPDETAAYCDLEYTSGSCKYVCDPETEPDHVYGLCSGGRWCCYKNFMGR</sequence>
<feature type="signal peptide" evidence="3">
    <location>
        <begin position="1"/>
        <end position="22"/>
    </location>
</feature>
<feature type="domain" description="P-type" evidence="4">
    <location>
        <begin position="122"/>
        <end position="167"/>
    </location>
</feature>
<feature type="disulfide bond" evidence="2">
    <location>
        <begin position="83"/>
        <end position="98"/>
    </location>
</feature>
<dbReference type="PANTHER" id="PTHR13826:SF14">
    <property type="entry name" value="TREFOIL FACTOR 2"/>
    <property type="match status" value="1"/>
</dbReference>
<evidence type="ECO:0000256" key="3">
    <source>
        <dbReference type="SAM" id="SignalP"/>
    </source>
</evidence>
<evidence type="ECO:0000259" key="4">
    <source>
        <dbReference type="PROSITE" id="PS51448"/>
    </source>
</evidence>
<evidence type="ECO:0000313" key="5">
    <source>
        <dbReference type="EMBL" id="CAH3130448.1"/>
    </source>
</evidence>
<dbReference type="PRINTS" id="PR00680">
    <property type="entry name" value="PTREFOIL"/>
</dbReference>
<reference evidence="5 6" key="1">
    <citation type="submission" date="2022-05" db="EMBL/GenBank/DDBJ databases">
        <authorList>
            <consortium name="Genoscope - CEA"/>
            <person name="William W."/>
        </authorList>
    </citation>
    <scope>NUCLEOTIDE SEQUENCE [LARGE SCALE GENOMIC DNA]</scope>
</reference>
<comment type="caution">
    <text evidence="5">The sequence shown here is derived from an EMBL/GenBank/DDBJ whole genome shotgun (WGS) entry which is preliminary data.</text>
</comment>
<dbReference type="CDD" id="cd00111">
    <property type="entry name" value="Trefoil"/>
    <property type="match status" value="3"/>
</dbReference>